<accession>A0A1Y2FRT8</accession>
<keyword evidence="1" id="KW-0732">Signal</keyword>
<name>A0A1Y2FRT8_9BASI</name>
<gene>
    <name evidence="2" type="ORF">BCR35DRAFT_330600</name>
</gene>
<dbReference type="EMBL" id="MCGR01000014">
    <property type="protein sequence ID" value="ORY86721.1"/>
    <property type="molecule type" value="Genomic_DNA"/>
</dbReference>
<dbReference type="InParanoid" id="A0A1Y2FRT8"/>
<protein>
    <submittedName>
        <fullName evidence="2">Uncharacterized protein</fullName>
    </submittedName>
</protein>
<proteinExistence type="predicted"/>
<keyword evidence="3" id="KW-1185">Reference proteome</keyword>
<evidence type="ECO:0000313" key="3">
    <source>
        <dbReference type="Proteomes" id="UP000193467"/>
    </source>
</evidence>
<feature type="signal peptide" evidence="1">
    <location>
        <begin position="1"/>
        <end position="19"/>
    </location>
</feature>
<evidence type="ECO:0000313" key="2">
    <source>
        <dbReference type="EMBL" id="ORY86721.1"/>
    </source>
</evidence>
<organism evidence="2 3">
    <name type="scientific">Leucosporidium creatinivorum</name>
    <dbReference type="NCBI Taxonomy" id="106004"/>
    <lineage>
        <taxon>Eukaryota</taxon>
        <taxon>Fungi</taxon>
        <taxon>Dikarya</taxon>
        <taxon>Basidiomycota</taxon>
        <taxon>Pucciniomycotina</taxon>
        <taxon>Microbotryomycetes</taxon>
        <taxon>Leucosporidiales</taxon>
        <taxon>Leucosporidium</taxon>
    </lineage>
</organism>
<reference evidence="2 3" key="1">
    <citation type="submission" date="2016-07" db="EMBL/GenBank/DDBJ databases">
        <title>Pervasive Adenine N6-methylation of Active Genes in Fungi.</title>
        <authorList>
            <consortium name="DOE Joint Genome Institute"/>
            <person name="Mondo S.J."/>
            <person name="Dannebaum R.O."/>
            <person name="Kuo R.C."/>
            <person name="Labutti K."/>
            <person name="Haridas S."/>
            <person name="Kuo A."/>
            <person name="Salamov A."/>
            <person name="Ahrendt S.R."/>
            <person name="Lipzen A."/>
            <person name="Sullivan W."/>
            <person name="Andreopoulos W.B."/>
            <person name="Clum A."/>
            <person name="Lindquist E."/>
            <person name="Daum C."/>
            <person name="Ramamoorthy G.K."/>
            <person name="Gryganskyi A."/>
            <person name="Culley D."/>
            <person name="Magnuson J.K."/>
            <person name="James T.Y."/>
            <person name="O'Malley M.A."/>
            <person name="Stajich J.E."/>
            <person name="Spatafora J.W."/>
            <person name="Visel A."/>
            <person name="Grigoriev I.V."/>
        </authorList>
    </citation>
    <scope>NUCLEOTIDE SEQUENCE [LARGE SCALE GENOMIC DNA]</scope>
    <source>
        <strain evidence="2 3">62-1032</strain>
    </source>
</reference>
<evidence type="ECO:0000256" key="1">
    <source>
        <dbReference type="SAM" id="SignalP"/>
    </source>
</evidence>
<comment type="caution">
    <text evidence="2">The sequence shown here is derived from an EMBL/GenBank/DDBJ whole genome shotgun (WGS) entry which is preliminary data.</text>
</comment>
<dbReference type="Proteomes" id="UP000193467">
    <property type="component" value="Unassembled WGS sequence"/>
</dbReference>
<dbReference type="AlphaFoldDB" id="A0A1Y2FRT8"/>
<sequence length="146" mass="14741">MKFSLVALATFALAAGVQAQIEIRRRKVNFLVINLQECQGEINSGDDATALKGVECLCSDATSKLLLACSGCVSNSTQGHILVDSWNSGCTAVYANKTALTWVAGTATASSSAADSTSTSKDSGSAKQVVAGGLGLLLAGGLALLA</sequence>
<feature type="chain" id="PRO_5011005501" evidence="1">
    <location>
        <begin position="20"/>
        <end position="146"/>
    </location>
</feature>